<evidence type="ECO:0000259" key="1">
    <source>
        <dbReference type="Pfam" id="PF12957"/>
    </source>
</evidence>
<organism evidence="2 3">
    <name type="scientific">Leifsonia xyli subsp. xyli (strain CTCB07)</name>
    <dbReference type="NCBI Taxonomy" id="281090"/>
    <lineage>
        <taxon>Bacteria</taxon>
        <taxon>Bacillati</taxon>
        <taxon>Actinomycetota</taxon>
        <taxon>Actinomycetes</taxon>
        <taxon>Micrococcales</taxon>
        <taxon>Microbacteriaceae</taxon>
        <taxon>Leifsonia</taxon>
    </lineage>
</organism>
<evidence type="ECO:0000313" key="3">
    <source>
        <dbReference type="Proteomes" id="UP000001306"/>
    </source>
</evidence>
<proteinExistence type="predicted"/>
<dbReference type="AlphaFoldDB" id="Q6AEU2"/>
<feature type="domain" description="DUF3846" evidence="1">
    <location>
        <begin position="51"/>
        <end position="128"/>
    </location>
</feature>
<dbReference type="EMBL" id="AE016822">
    <property type="protein sequence ID" value="AAT89103.1"/>
    <property type="molecule type" value="Genomic_DNA"/>
</dbReference>
<reference evidence="2 3" key="1">
    <citation type="journal article" date="2004" name="Mol. Plant Microbe Interact.">
        <title>The genome sequence of the Gram-positive sugarcane pathogen Leifsonia xyli subsp. xyli.</title>
        <authorList>
            <person name="Monteiro-Vitorello C.B."/>
            <person name="Camargo L.E.A."/>
            <person name="Van Sluys M.A."/>
            <person name="Kitajima J.P."/>
            <person name="Truffi D."/>
            <person name="do Amaral A.M."/>
            <person name="Harakava R."/>
            <person name="de Oliveira J.C.F."/>
            <person name="Wood D."/>
            <person name="de Oliveira M.C."/>
            <person name="Miyaki C.Y."/>
            <person name="Takita M.A."/>
            <person name="da Silva A.C.R."/>
            <person name="Furlan L.R."/>
            <person name="Carraro D.M."/>
            <person name="Camarotte G."/>
            <person name="Almeida N.F. Jr."/>
            <person name="Carrer H."/>
            <person name="Coutinho L.L."/>
            <person name="El-Dorry H.A."/>
            <person name="Ferro M.I.T."/>
            <person name="Gagliardi P.R."/>
            <person name="Giglioti E."/>
            <person name="Goldman M.H.S."/>
            <person name="Goldman G.H."/>
            <person name="Kimura E.T."/>
            <person name="Ferro E.S."/>
            <person name="Kuramae E.E."/>
            <person name="Lemos E.G.M."/>
            <person name="Lemos M.V.F."/>
            <person name="Mauro S.M.Z."/>
            <person name="Machado M.A."/>
            <person name="Marino C.L."/>
            <person name="Menck C.F."/>
            <person name="Nunes L.R."/>
            <person name="Oliveira R.C."/>
            <person name="Pereira G.G."/>
            <person name="Siqueira W."/>
            <person name="de Souza A.A."/>
            <person name="Tsai S.M."/>
            <person name="Zanca A.S."/>
            <person name="Simpson A.J.G."/>
            <person name="Brumbley S.M."/>
            <person name="Setubal J.C."/>
        </authorList>
    </citation>
    <scope>NUCLEOTIDE SEQUENCE [LARGE SCALE GENOMIC DNA]</scope>
    <source>
        <strain evidence="2 3">CTCB07</strain>
    </source>
</reference>
<accession>Q6AEU2</accession>
<protein>
    <recommendedName>
        <fullName evidence="1">DUF3846 domain-containing protein</fullName>
    </recommendedName>
</protein>
<keyword evidence="3" id="KW-1185">Reference proteome</keyword>
<dbReference type="Proteomes" id="UP000001306">
    <property type="component" value="Chromosome"/>
</dbReference>
<gene>
    <name evidence="2" type="ordered locus">Lxx12610</name>
</gene>
<evidence type="ECO:0000313" key="2">
    <source>
        <dbReference type="EMBL" id="AAT89103.1"/>
    </source>
</evidence>
<sequence length="151" mass="16716">MEVGSCGIPRRAPEVERKGEHMLSEILIDPHGGISNVWCSFTSEGQRQDWMRGHIGADLYGFISLPEDIDVWVDDEGLYRGAPVNVELTRMIDKHRPTTPIHGNGLILGVNQDGDVVSLTLDQQASVVAWWRSVTTNGTDPDALRPRMALV</sequence>
<name>Q6AEU2_LEIXX</name>
<dbReference type="Pfam" id="PF12957">
    <property type="entry name" value="DUF3846"/>
    <property type="match status" value="1"/>
</dbReference>
<dbReference type="KEGG" id="lxx:Lxx12610"/>
<dbReference type="InterPro" id="IPR024559">
    <property type="entry name" value="DUF3846"/>
</dbReference>
<dbReference type="HOGENOM" id="CLU_1729096_0_0_11"/>